<organism evidence="1 2">
    <name type="scientific">Clostridium sartagoforme</name>
    <dbReference type="NCBI Taxonomy" id="84031"/>
    <lineage>
        <taxon>Bacteria</taxon>
        <taxon>Bacillati</taxon>
        <taxon>Bacillota</taxon>
        <taxon>Clostridia</taxon>
        <taxon>Eubacteriales</taxon>
        <taxon>Clostridiaceae</taxon>
        <taxon>Clostridium</taxon>
    </lineage>
</organism>
<proteinExistence type="predicted"/>
<dbReference type="AlphaFoldDB" id="A0A4V3RKS1"/>
<dbReference type="EMBL" id="SRYR01000010">
    <property type="protein sequence ID" value="TGY41000.1"/>
    <property type="molecule type" value="Genomic_DNA"/>
</dbReference>
<accession>A0A4V3RKS1</accession>
<reference evidence="1 2" key="1">
    <citation type="submission" date="2019-04" db="EMBL/GenBank/DDBJ databases">
        <title>Microbes associate with the intestines of laboratory mice.</title>
        <authorList>
            <person name="Navarre W."/>
            <person name="Wong E."/>
            <person name="Huang K."/>
            <person name="Tropini C."/>
            <person name="Ng K."/>
            <person name="Yu B."/>
        </authorList>
    </citation>
    <scope>NUCLEOTIDE SEQUENCE [LARGE SCALE GENOMIC DNA]</scope>
    <source>
        <strain evidence="1 2">NM50_B9-20</strain>
    </source>
</reference>
<name>A0A4V3RKS1_9CLOT</name>
<protein>
    <submittedName>
        <fullName evidence="1">Uncharacterized protein</fullName>
    </submittedName>
</protein>
<gene>
    <name evidence="1" type="ORF">E5347_14190</name>
</gene>
<sequence length="77" mass="8898">MKVWEKKYNNHLIRIENYWNKEILLVDGEIQDETYGLTSRAKLIGKLPSGEEIKVNLGGNFSIDCILFIDNKKISLS</sequence>
<dbReference type="OrthoDB" id="7067095at2"/>
<evidence type="ECO:0000313" key="2">
    <source>
        <dbReference type="Proteomes" id="UP000306888"/>
    </source>
</evidence>
<dbReference type="RefSeq" id="WP_136007889.1">
    <property type="nucleotide sequence ID" value="NZ_SRYR01000010.1"/>
</dbReference>
<dbReference type="Proteomes" id="UP000306888">
    <property type="component" value="Unassembled WGS sequence"/>
</dbReference>
<evidence type="ECO:0000313" key="1">
    <source>
        <dbReference type="EMBL" id="TGY41000.1"/>
    </source>
</evidence>
<keyword evidence="2" id="KW-1185">Reference proteome</keyword>
<comment type="caution">
    <text evidence="1">The sequence shown here is derived from an EMBL/GenBank/DDBJ whole genome shotgun (WGS) entry which is preliminary data.</text>
</comment>